<dbReference type="NCBIfam" id="TIGR03363">
    <property type="entry name" value="VI_chp_8"/>
    <property type="match status" value="1"/>
</dbReference>
<dbReference type="PANTHER" id="PTHR37951:SF1">
    <property type="entry name" value="TYPE VI SECRETION SYSTEM COMPONENT TSSA1"/>
    <property type="match status" value="1"/>
</dbReference>
<dbReference type="Proteomes" id="UP000186756">
    <property type="component" value="Unassembled WGS sequence"/>
</dbReference>
<dbReference type="Proteomes" id="UP000460142">
    <property type="component" value="Unassembled WGS sequence"/>
</dbReference>
<evidence type="ECO:0000256" key="1">
    <source>
        <dbReference type="SAM" id="MobiDB-lite"/>
    </source>
</evidence>
<reference evidence="5" key="2">
    <citation type="submission" date="2017-01" db="EMBL/GenBank/DDBJ databases">
        <authorList>
            <person name="Poblete-Castro I."/>
        </authorList>
    </citation>
    <scope>NUCLEOTIDE SEQUENCE [LARGE SCALE GENOMIC DNA]</scope>
    <source>
        <strain evidence="5">DSM 18361 / CCUG 53116 / MT1</strain>
    </source>
</reference>
<comment type="caution">
    <text evidence="4">The sequence shown here is derived from an EMBL/GenBank/DDBJ whole genome shotgun (WGS) entry which is preliminary data.</text>
</comment>
<evidence type="ECO:0000313" key="5">
    <source>
        <dbReference type="Proteomes" id="UP000186756"/>
    </source>
</evidence>
<feature type="domain" description="ImpA N-terminal" evidence="2">
    <location>
        <begin position="16"/>
        <end position="137"/>
    </location>
</feature>
<dbReference type="Pfam" id="PF06812">
    <property type="entry name" value="ImpA_N"/>
    <property type="match status" value="1"/>
</dbReference>
<dbReference type="AlphaFoldDB" id="A0A1Q9WZF0"/>
<name>A0A1Q9WZF0_PSERE</name>
<evidence type="ECO:0000313" key="6">
    <source>
        <dbReference type="Proteomes" id="UP000460142"/>
    </source>
</evidence>
<proteinExistence type="predicted"/>
<dbReference type="PANTHER" id="PTHR37951">
    <property type="entry name" value="CYTOPLASMIC PROTEIN-RELATED"/>
    <property type="match status" value="1"/>
</dbReference>
<gene>
    <name evidence="3" type="primary">tssA</name>
    <name evidence="4" type="ORF">BVK86_07620</name>
    <name evidence="3" type="ORF">F7R15_08470</name>
</gene>
<protein>
    <submittedName>
        <fullName evidence="4">Type VI secretion protein ImpA</fullName>
    </submittedName>
    <submittedName>
        <fullName evidence="3">Type VI secretion system protein TssA</fullName>
    </submittedName>
</protein>
<evidence type="ECO:0000313" key="3">
    <source>
        <dbReference type="EMBL" id="KAB0486891.1"/>
    </source>
</evidence>
<reference evidence="4" key="1">
    <citation type="submission" date="2017-01" db="EMBL/GenBank/DDBJ databases">
        <authorList>
            <person name="Mah S.A."/>
            <person name="Swanson W.J."/>
            <person name="Moy G.W."/>
            <person name="Vacquier V.D."/>
        </authorList>
    </citation>
    <scope>NUCLEOTIDE SEQUENCE [LARGE SCALE GENOMIC DNA]</scope>
    <source>
        <strain evidence="4">MT1</strain>
    </source>
</reference>
<evidence type="ECO:0000259" key="2">
    <source>
        <dbReference type="Pfam" id="PF06812"/>
    </source>
</evidence>
<reference evidence="3 6" key="3">
    <citation type="submission" date="2019-09" db="EMBL/GenBank/DDBJ databases">
        <title>Draft genome sequences of 48 bacterial type strains from the CCUG.</title>
        <authorList>
            <person name="Tunovic T."/>
            <person name="Pineiro-Iglesias B."/>
            <person name="Unosson C."/>
            <person name="Inganas E."/>
            <person name="Ohlen M."/>
            <person name="Cardew S."/>
            <person name="Jensie-Markopoulos S."/>
            <person name="Salva-Serra F."/>
            <person name="Jaen-Luchoro D."/>
            <person name="Karlsson R."/>
            <person name="Svensson-Stadler L."/>
            <person name="Chun J."/>
            <person name="Moore E."/>
        </authorList>
    </citation>
    <scope>NUCLEOTIDE SEQUENCE [LARGE SCALE GENOMIC DNA]</scope>
    <source>
        <strain evidence="3 6">CCUG 53116</strain>
    </source>
</reference>
<sequence>MQEGISMHDFTTLTTRLSDDAPCGISVEYEPEFLALEEQAQGKPEVEYGTTLSAATPPNWKAVKALAMPLAQRTRDLRIALYLTRAELNLSGISGLAAGLGLIATLLEQHWEHVHPQLDADDDDDPQLRVNIIAGLCDNHGLLRDLRVSPLVESLAVGRFSLRDIDLASGELVGAVGSEVPSLAAIEGAFQEVGPVALASTATALDDALARTLRIEQLLTERVGIARSVDLSALPMLLERARGWVKRYLPEQAETEEGASPVPDLEARAGKAPVQRGEINSRDDVRLMLDKLCTYFASHEPASPIPLLLQRARKLVDKNFVELLQDLAPEGLAQLKLVSGLRDDG</sequence>
<dbReference type="OrthoDB" id="9771118at2"/>
<dbReference type="EMBL" id="MSTQ01000004">
    <property type="protein sequence ID" value="OLU04115.1"/>
    <property type="molecule type" value="Genomic_DNA"/>
</dbReference>
<accession>A0A1Q9WZF0</accession>
<organism evidence="4 5">
    <name type="scientific">Pseudomonas reinekei</name>
    <dbReference type="NCBI Taxonomy" id="395598"/>
    <lineage>
        <taxon>Bacteria</taxon>
        <taxon>Pseudomonadati</taxon>
        <taxon>Pseudomonadota</taxon>
        <taxon>Gammaproteobacteria</taxon>
        <taxon>Pseudomonadales</taxon>
        <taxon>Pseudomonadaceae</taxon>
        <taxon>Pseudomonas</taxon>
    </lineage>
</organism>
<dbReference type="InterPro" id="IPR010657">
    <property type="entry name" value="ImpA_N"/>
</dbReference>
<dbReference type="InterPro" id="IPR017740">
    <property type="entry name" value="TssA-like"/>
</dbReference>
<evidence type="ECO:0000313" key="4">
    <source>
        <dbReference type="EMBL" id="OLU04115.1"/>
    </source>
</evidence>
<feature type="region of interest" description="Disordered" evidence="1">
    <location>
        <begin position="253"/>
        <end position="274"/>
    </location>
</feature>
<dbReference type="EMBL" id="VZPS01000004">
    <property type="protein sequence ID" value="KAB0486891.1"/>
    <property type="molecule type" value="Genomic_DNA"/>
</dbReference>
<keyword evidence="5" id="KW-1185">Reference proteome</keyword>